<organism evidence="2 3">
    <name type="scientific">candidate division LCP-89 bacterium B3_LCP</name>
    <dbReference type="NCBI Taxonomy" id="2012998"/>
    <lineage>
        <taxon>Bacteria</taxon>
        <taxon>Pseudomonadati</taxon>
        <taxon>Bacteria division LCP-89</taxon>
    </lineage>
</organism>
<comment type="caution">
    <text evidence="2">The sequence shown here is derived from an EMBL/GenBank/DDBJ whole genome shotgun (WGS) entry which is preliminary data.</text>
</comment>
<gene>
    <name evidence="2" type="ORF">CEE37_03145</name>
</gene>
<proteinExistence type="predicted"/>
<keyword evidence="1" id="KW-0812">Transmembrane</keyword>
<keyword evidence="1" id="KW-0472">Membrane</keyword>
<reference evidence="2 3" key="1">
    <citation type="submission" date="2017-06" db="EMBL/GenBank/DDBJ databases">
        <title>Novel microbial phyla capable of carbon fixation and sulfur reduction in deep-sea sediments.</title>
        <authorList>
            <person name="Huang J."/>
            <person name="Baker B."/>
            <person name="Wang Y."/>
        </authorList>
    </citation>
    <scope>NUCLEOTIDE SEQUENCE [LARGE SCALE GENOMIC DNA]</scope>
    <source>
        <strain evidence="2">B3_LCP</strain>
    </source>
</reference>
<accession>A0A532V2Y7</accession>
<evidence type="ECO:0000313" key="2">
    <source>
        <dbReference type="EMBL" id="TKJ41576.1"/>
    </source>
</evidence>
<evidence type="ECO:0000313" key="3">
    <source>
        <dbReference type="Proteomes" id="UP000319619"/>
    </source>
</evidence>
<name>A0A532V2Y7_UNCL8</name>
<dbReference type="AlphaFoldDB" id="A0A532V2Y7"/>
<feature type="transmembrane region" description="Helical" evidence="1">
    <location>
        <begin position="138"/>
        <end position="159"/>
    </location>
</feature>
<evidence type="ECO:0000256" key="1">
    <source>
        <dbReference type="SAM" id="Phobius"/>
    </source>
</evidence>
<sequence>MALYDVEILTAPSNTKAIRLICTISGINERDVKTRLQMLPMVITESVQLSEAIEIERQLKRIGITTRVIKVKVDTAESDDEVVYEDQTAKDDEAPEEGESAEEIIEIPEDQVQVLGEPASPDEILKLGRFKFPKDKKYGNVLILFLLIAVLGLISWYIFTQTSSAQEEMEIKLNIELWEGTLQQQDNQLDRGIPAERIFFKLDEIESKLNRLFLAVKRPQKSDELRTKFSAVKRRNRNHIVDLAFRRSLEDTGYPIHPTCLLDRGMVRGSSKLPESTLLRIRLLGEDKPASVFYASRISGGTFKLIIEPAIEKMIYNARATVAPYSQQPEEIQRWAQRRFSLSEIADAYMPKGRRPAIPTITETKASSGKQQAAKVTETPKSIYGGGLVDPGSDPARISEIKINTANWTQTISSSQQHNLSIEAQVLDDIYHRLLAIEVRIDQLLGLLESNAERNIWTQHREEVYGDYIDVRQDIERQYHNLSKSRNPLHLESAIRHNLHNRGLTDSEVLVIDSPQYAEEILIEIEILHGETREILAIIAQAVVEEIQDVKFTIDRVILRRDDERMWWTPHQIRAAVKELDSPNGLEKCTLQLELSASSTSLQ</sequence>
<evidence type="ECO:0008006" key="4">
    <source>
        <dbReference type="Google" id="ProtNLM"/>
    </source>
</evidence>
<protein>
    <recommendedName>
        <fullName evidence="4">Ribosomal protein L7/L12 C-terminal domain-containing protein</fullName>
    </recommendedName>
</protein>
<keyword evidence="1" id="KW-1133">Transmembrane helix</keyword>
<dbReference type="EMBL" id="NJBN01000002">
    <property type="protein sequence ID" value="TKJ41576.1"/>
    <property type="molecule type" value="Genomic_DNA"/>
</dbReference>
<dbReference type="Proteomes" id="UP000319619">
    <property type="component" value="Unassembled WGS sequence"/>
</dbReference>